<organism evidence="5 6">
    <name type="scientific">Owenia fusiformis</name>
    <name type="common">Polychaete worm</name>
    <dbReference type="NCBI Taxonomy" id="6347"/>
    <lineage>
        <taxon>Eukaryota</taxon>
        <taxon>Metazoa</taxon>
        <taxon>Spiralia</taxon>
        <taxon>Lophotrochozoa</taxon>
        <taxon>Annelida</taxon>
        <taxon>Polychaeta</taxon>
        <taxon>Sedentaria</taxon>
        <taxon>Canalipalpata</taxon>
        <taxon>Sabellida</taxon>
        <taxon>Oweniida</taxon>
        <taxon>Oweniidae</taxon>
        <taxon>Owenia</taxon>
    </lineage>
</organism>
<dbReference type="AlphaFoldDB" id="A0A8S4P084"/>
<dbReference type="InterPro" id="IPR001846">
    <property type="entry name" value="VWF_type-D"/>
</dbReference>
<proteinExistence type="predicted"/>
<dbReference type="SMART" id="SM00216">
    <property type="entry name" value="VWD"/>
    <property type="match status" value="1"/>
</dbReference>
<dbReference type="PANTHER" id="PTHR11339">
    <property type="entry name" value="EXTRACELLULAR MATRIX GLYCOPROTEIN RELATED"/>
    <property type="match status" value="1"/>
</dbReference>
<evidence type="ECO:0000256" key="1">
    <source>
        <dbReference type="ARBA" id="ARBA00023157"/>
    </source>
</evidence>
<dbReference type="CDD" id="cd19941">
    <property type="entry name" value="TIL"/>
    <property type="match status" value="1"/>
</dbReference>
<reference evidence="5" key="1">
    <citation type="submission" date="2022-03" db="EMBL/GenBank/DDBJ databases">
        <authorList>
            <person name="Martin C."/>
        </authorList>
    </citation>
    <scope>NUCLEOTIDE SEQUENCE</scope>
</reference>
<evidence type="ECO:0000259" key="4">
    <source>
        <dbReference type="PROSITE" id="PS51233"/>
    </source>
</evidence>
<feature type="region of interest" description="Disordered" evidence="3">
    <location>
        <begin position="1"/>
        <end position="25"/>
    </location>
</feature>
<feature type="domain" description="VWFD" evidence="4">
    <location>
        <begin position="32"/>
        <end position="211"/>
    </location>
</feature>
<dbReference type="InterPro" id="IPR014853">
    <property type="entry name" value="VWF/SSPO/ZAN-like_Cys-rich_dom"/>
</dbReference>
<evidence type="ECO:0000256" key="2">
    <source>
        <dbReference type="ARBA" id="ARBA00023180"/>
    </source>
</evidence>
<dbReference type="SMART" id="SM00832">
    <property type="entry name" value="C8"/>
    <property type="match status" value="1"/>
</dbReference>
<accession>A0A8S4P084</accession>
<dbReference type="InterPro" id="IPR036084">
    <property type="entry name" value="Ser_inhib-like_sf"/>
</dbReference>
<dbReference type="Proteomes" id="UP000749559">
    <property type="component" value="Unassembled WGS sequence"/>
</dbReference>
<keyword evidence="6" id="KW-1185">Reference proteome</keyword>
<dbReference type="EMBL" id="CAIIXF020000006">
    <property type="protein sequence ID" value="CAH1785880.1"/>
    <property type="molecule type" value="Genomic_DNA"/>
</dbReference>
<keyword evidence="1" id="KW-1015">Disulfide bond</keyword>
<keyword evidence="2" id="KW-0325">Glycoprotein</keyword>
<name>A0A8S4P084_OWEFU</name>
<evidence type="ECO:0000313" key="6">
    <source>
        <dbReference type="Proteomes" id="UP000749559"/>
    </source>
</evidence>
<dbReference type="OrthoDB" id="6114226at2759"/>
<protein>
    <recommendedName>
        <fullName evidence="4">VWFD domain-containing protein</fullName>
    </recommendedName>
</protein>
<gene>
    <name evidence="5" type="ORF">OFUS_LOCUS11883</name>
</gene>
<feature type="compositionally biased region" description="Low complexity" evidence="3">
    <location>
        <begin position="12"/>
        <end position="25"/>
    </location>
</feature>
<dbReference type="Gene3D" id="2.10.25.10">
    <property type="entry name" value="Laminin"/>
    <property type="match status" value="1"/>
</dbReference>
<dbReference type="Pfam" id="PF08742">
    <property type="entry name" value="C8"/>
    <property type="match status" value="1"/>
</dbReference>
<feature type="compositionally biased region" description="Basic residues" evidence="3">
    <location>
        <begin position="1"/>
        <end position="11"/>
    </location>
</feature>
<sequence>MSGRTTLHRPKIPTTTTPVVTTPTPRSIPSPWNCYGWGDPHYKTFDGFRYDFQGDCKYSLVRDINGSFEIEVKNFRAFHFIASSVSVTKYADVYIGNDVIRLGPGINVKVNSTKVTLLPHNSEFYSIDVSGSSIQFNCPVLSLNVVFNFGISVSLGEQWRNKVDGLCKNFDGNLTNDQSDASGTDISGQRNKGTLLGNSYQVLDPEEPKCKSSLTEDLPDTCKNDMAKKEAKDVCESVVNPTGPFAECIKRLSKEFLQDFVEDCMVDYCDNPENGCNIVSKFAEETCTREGVDIPIWRDDFGCKMECAENEEYLPNGPGCETKCLEKEQTFCNTLNREGCFCKTGYIRCEGKCVDNKEFRGSWLGSFDCNNVTYNVRVDITNVGGSGDAPEGVLHYWNTDAMIDGSHELKGVLSRNTFTMLGFNWIRRPTGQKAFFVLSQGEFNDEEQTFSAEFQSYNLCISERTTLYRGKSK</sequence>
<comment type="caution">
    <text evidence="5">The sequence shown here is derived from an EMBL/GenBank/DDBJ whole genome shotgun (WGS) entry which is preliminary data.</text>
</comment>
<evidence type="ECO:0000313" key="5">
    <source>
        <dbReference type="EMBL" id="CAH1785880.1"/>
    </source>
</evidence>
<dbReference type="SUPFAM" id="SSF57567">
    <property type="entry name" value="Serine protease inhibitors"/>
    <property type="match status" value="1"/>
</dbReference>
<evidence type="ECO:0000256" key="3">
    <source>
        <dbReference type="SAM" id="MobiDB-lite"/>
    </source>
</evidence>
<dbReference type="Pfam" id="PF00094">
    <property type="entry name" value="VWD"/>
    <property type="match status" value="1"/>
</dbReference>
<dbReference type="PROSITE" id="PS51233">
    <property type="entry name" value="VWFD"/>
    <property type="match status" value="1"/>
</dbReference>
<dbReference type="InterPro" id="IPR050780">
    <property type="entry name" value="Mucin_vWF_Thrombospondin_sf"/>
</dbReference>